<dbReference type="EMBL" id="KQ977737">
    <property type="protein sequence ID" value="KYN00239.1"/>
    <property type="molecule type" value="Genomic_DNA"/>
</dbReference>
<feature type="region of interest" description="Disordered" evidence="10">
    <location>
        <begin position="112"/>
        <end position="153"/>
    </location>
</feature>
<dbReference type="GO" id="GO:0016787">
    <property type="term" value="F:hydrolase activity"/>
    <property type="evidence" value="ECO:0007669"/>
    <property type="project" value="UniProtKB-KW"/>
</dbReference>
<dbReference type="InterPro" id="IPR039537">
    <property type="entry name" value="Retrotran_Ty1/copia-like"/>
</dbReference>
<keyword evidence="6" id="KW-0229">DNA integration</keyword>
<gene>
    <name evidence="12" type="ORF">ALC62_08996</name>
</gene>
<keyword evidence="3" id="KW-0255">Endonuclease</keyword>
<feature type="domain" description="Retroviral polymerase SH3-like" evidence="11">
    <location>
        <begin position="55"/>
        <end position="112"/>
    </location>
</feature>
<keyword evidence="5" id="KW-0460">Magnesium</keyword>
<evidence type="ECO:0000256" key="2">
    <source>
        <dbReference type="ARBA" id="ARBA00022723"/>
    </source>
</evidence>
<evidence type="ECO:0000256" key="1">
    <source>
        <dbReference type="ARBA" id="ARBA00022722"/>
    </source>
</evidence>
<evidence type="ECO:0000256" key="6">
    <source>
        <dbReference type="ARBA" id="ARBA00022908"/>
    </source>
</evidence>
<keyword evidence="7" id="KW-0695">RNA-directed DNA polymerase</keyword>
<dbReference type="GO" id="GO:0006310">
    <property type="term" value="P:DNA recombination"/>
    <property type="evidence" value="ECO:0007669"/>
    <property type="project" value="UniProtKB-KW"/>
</dbReference>
<evidence type="ECO:0000256" key="4">
    <source>
        <dbReference type="ARBA" id="ARBA00022801"/>
    </source>
</evidence>
<evidence type="ECO:0000313" key="13">
    <source>
        <dbReference type="Proteomes" id="UP000078542"/>
    </source>
</evidence>
<dbReference type="AlphaFoldDB" id="A0A151IG39"/>
<name>A0A151IG39_9HYME</name>
<keyword evidence="9" id="KW-0233">DNA recombination</keyword>
<dbReference type="Pfam" id="PF25597">
    <property type="entry name" value="SH3_retrovirus"/>
    <property type="match status" value="1"/>
</dbReference>
<keyword evidence="8" id="KW-0239">DNA-directed DNA polymerase</keyword>
<dbReference type="PANTHER" id="PTHR42648">
    <property type="entry name" value="TRANSPOSASE, PUTATIVE-RELATED"/>
    <property type="match status" value="1"/>
</dbReference>
<protein>
    <submittedName>
        <fullName evidence="12">Copia protein</fullName>
    </submittedName>
</protein>
<keyword evidence="1" id="KW-0540">Nuclease</keyword>
<keyword evidence="8" id="KW-0808">Transferase</keyword>
<evidence type="ECO:0000256" key="7">
    <source>
        <dbReference type="ARBA" id="ARBA00022918"/>
    </source>
</evidence>
<dbReference type="InterPro" id="IPR057670">
    <property type="entry name" value="SH3_retrovirus"/>
</dbReference>
<evidence type="ECO:0000256" key="3">
    <source>
        <dbReference type="ARBA" id="ARBA00022759"/>
    </source>
</evidence>
<evidence type="ECO:0000256" key="10">
    <source>
        <dbReference type="SAM" id="MobiDB-lite"/>
    </source>
</evidence>
<organism evidence="12 13">
    <name type="scientific">Cyphomyrmex costatus</name>
    <dbReference type="NCBI Taxonomy" id="456900"/>
    <lineage>
        <taxon>Eukaryota</taxon>
        <taxon>Metazoa</taxon>
        <taxon>Ecdysozoa</taxon>
        <taxon>Arthropoda</taxon>
        <taxon>Hexapoda</taxon>
        <taxon>Insecta</taxon>
        <taxon>Pterygota</taxon>
        <taxon>Neoptera</taxon>
        <taxon>Endopterygota</taxon>
        <taxon>Hymenoptera</taxon>
        <taxon>Apocrita</taxon>
        <taxon>Aculeata</taxon>
        <taxon>Formicoidea</taxon>
        <taxon>Formicidae</taxon>
        <taxon>Myrmicinae</taxon>
        <taxon>Cyphomyrmex</taxon>
    </lineage>
</organism>
<keyword evidence="8" id="KW-0548">Nucleotidyltransferase</keyword>
<dbReference type="GO" id="GO:0003887">
    <property type="term" value="F:DNA-directed DNA polymerase activity"/>
    <property type="evidence" value="ECO:0007669"/>
    <property type="project" value="UniProtKB-KW"/>
</dbReference>
<dbReference type="Proteomes" id="UP000078542">
    <property type="component" value="Unassembled WGS sequence"/>
</dbReference>
<dbReference type="GO" id="GO:0015074">
    <property type="term" value="P:DNA integration"/>
    <property type="evidence" value="ECO:0007669"/>
    <property type="project" value="UniProtKB-KW"/>
</dbReference>
<reference evidence="12 13" key="1">
    <citation type="submission" date="2016-03" db="EMBL/GenBank/DDBJ databases">
        <title>Cyphomyrmex costatus WGS genome.</title>
        <authorList>
            <person name="Nygaard S."/>
            <person name="Hu H."/>
            <person name="Boomsma J."/>
            <person name="Zhang G."/>
        </authorList>
    </citation>
    <scope>NUCLEOTIDE SEQUENCE [LARGE SCALE GENOMIC DNA]</scope>
    <source>
        <strain evidence="12">MS0001</strain>
        <tissue evidence="12">Whole body</tissue>
    </source>
</reference>
<dbReference type="GO" id="GO:0046872">
    <property type="term" value="F:metal ion binding"/>
    <property type="evidence" value="ECO:0007669"/>
    <property type="project" value="UniProtKB-KW"/>
</dbReference>
<evidence type="ECO:0000256" key="5">
    <source>
        <dbReference type="ARBA" id="ARBA00022842"/>
    </source>
</evidence>
<accession>A0A151IG39</accession>
<keyword evidence="2" id="KW-0479">Metal-binding</keyword>
<dbReference type="STRING" id="456900.A0A151IG39"/>
<dbReference type="PANTHER" id="PTHR42648:SF11">
    <property type="entry name" value="TRANSPOSON TY4-P GAG-POL POLYPROTEIN"/>
    <property type="match status" value="1"/>
</dbReference>
<evidence type="ECO:0000256" key="9">
    <source>
        <dbReference type="ARBA" id="ARBA00023172"/>
    </source>
</evidence>
<dbReference type="GO" id="GO:0004519">
    <property type="term" value="F:endonuclease activity"/>
    <property type="evidence" value="ECO:0007669"/>
    <property type="project" value="UniProtKB-KW"/>
</dbReference>
<keyword evidence="13" id="KW-1185">Reference proteome</keyword>
<proteinExistence type="predicted"/>
<dbReference type="GO" id="GO:0003964">
    <property type="term" value="F:RNA-directed DNA polymerase activity"/>
    <property type="evidence" value="ECO:0007669"/>
    <property type="project" value="UniProtKB-KW"/>
</dbReference>
<keyword evidence="4" id="KW-0378">Hydrolase</keyword>
<evidence type="ECO:0000256" key="8">
    <source>
        <dbReference type="ARBA" id="ARBA00022932"/>
    </source>
</evidence>
<evidence type="ECO:0000313" key="12">
    <source>
        <dbReference type="EMBL" id="KYN00239.1"/>
    </source>
</evidence>
<sequence>CMLLDAGLDNRFWREAILTATYLQNRMINRSVNKTPVELFTGEKPDVNHIRIFGSKVYSFIPKQRRKKWDDKAEEGVLVGYDGNSKGYRILDPSTNKIWISRSVRIVENETKMLSNEEGRQGNEVETTYHGDQEAASEDEARVDSEGHAPDDG</sequence>
<evidence type="ECO:0000259" key="11">
    <source>
        <dbReference type="Pfam" id="PF25597"/>
    </source>
</evidence>
<feature type="non-terminal residue" evidence="12">
    <location>
        <position position="1"/>
    </location>
</feature>